<evidence type="ECO:0000313" key="1">
    <source>
        <dbReference type="EMBL" id="MBC2906758.1"/>
    </source>
</evidence>
<name>A0A7X1MD95_9ACTN</name>
<accession>A0A7X1MD95</accession>
<dbReference type="Proteomes" id="UP000584670">
    <property type="component" value="Unassembled WGS sequence"/>
</dbReference>
<keyword evidence="2" id="KW-1185">Reference proteome</keyword>
<evidence type="ECO:0000313" key="2">
    <source>
        <dbReference type="Proteomes" id="UP000584670"/>
    </source>
</evidence>
<dbReference type="RefSeq" id="WP_186286673.1">
    <property type="nucleotide sequence ID" value="NZ_JACMSF010000058.1"/>
</dbReference>
<reference evidence="1 2" key="1">
    <citation type="submission" date="2020-08" db="EMBL/GenBank/DDBJ databases">
        <title>Streptomyces sp. PSKA01 genome sequencing and assembly.</title>
        <authorList>
            <person name="Mandal S."/>
            <person name="Maiti P.K."/>
            <person name="Das P."/>
        </authorList>
    </citation>
    <scope>NUCLEOTIDE SEQUENCE [LARGE SCALE GENOMIC DNA]</scope>
    <source>
        <strain evidence="1 2">PSKA01</strain>
    </source>
</reference>
<sequence>MLFDNSLDGIEDSDSQVNQALGMVNLAAQDWFDTFDPEQARDHARGFRHE</sequence>
<dbReference type="EMBL" id="JACMSF010000058">
    <property type="protein sequence ID" value="MBC2906758.1"/>
    <property type="molecule type" value="Genomic_DNA"/>
</dbReference>
<dbReference type="AlphaFoldDB" id="A0A7X1MD95"/>
<gene>
    <name evidence="1" type="ORF">H4N64_35595</name>
</gene>
<organism evidence="1 2">
    <name type="scientific">Streptomyces cupreus</name>
    <dbReference type="NCBI Taxonomy" id="2759956"/>
    <lineage>
        <taxon>Bacteria</taxon>
        <taxon>Bacillati</taxon>
        <taxon>Actinomycetota</taxon>
        <taxon>Actinomycetes</taxon>
        <taxon>Kitasatosporales</taxon>
        <taxon>Streptomycetaceae</taxon>
        <taxon>Streptomyces</taxon>
    </lineage>
</organism>
<comment type="caution">
    <text evidence="1">The sequence shown here is derived from an EMBL/GenBank/DDBJ whole genome shotgun (WGS) entry which is preliminary data.</text>
</comment>
<protein>
    <submittedName>
        <fullName evidence="1">Uncharacterized protein</fullName>
    </submittedName>
</protein>
<proteinExistence type="predicted"/>